<accession>A0A0J8DEA8</accession>
<comment type="subcellular location">
    <subcellularLocation>
        <location evidence="1">Cell envelope</location>
    </subcellularLocation>
</comment>
<evidence type="ECO:0000313" key="4">
    <source>
        <dbReference type="EMBL" id="KMT22559.1"/>
    </source>
</evidence>
<gene>
    <name evidence="4" type="ORF">CLCY_10c01060</name>
</gene>
<name>A0A0J8DEA8_CLOCY</name>
<dbReference type="PATRIC" id="fig|1121307.3.peg.108"/>
<dbReference type="Gene3D" id="3.40.50.2300">
    <property type="match status" value="2"/>
</dbReference>
<dbReference type="STRING" id="1121307.CLCY_10c01060"/>
<dbReference type="EMBL" id="LFVU01000007">
    <property type="protein sequence ID" value="KMT22559.1"/>
    <property type="molecule type" value="Genomic_DNA"/>
</dbReference>
<dbReference type="AlphaFoldDB" id="A0A0J8DEA8"/>
<protein>
    <submittedName>
        <fullName evidence="4">ABC-type sugar transport system, periplasmic component</fullName>
    </submittedName>
</protein>
<dbReference type="GO" id="GO:0030288">
    <property type="term" value="C:outer membrane-bounded periplasmic space"/>
    <property type="evidence" value="ECO:0007669"/>
    <property type="project" value="TreeGrafter"/>
</dbReference>
<evidence type="ECO:0000256" key="1">
    <source>
        <dbReference type="ARBA" id="ARBA00004196"/>
    </source>
</evidence>
<dbReference type="InterPro" id="IPR028082">
    <property type="entry name" value="Peripla_BP_I"/>
</dbReference>
<keyword evidence="4" id="KW-0762">Sugar transport</keyword>
<dbReference type="Proteomes" id="UP000036756">
    <property type="component" value="Unassembled WGS sequence"/>
</dbReference>
<evidence type="ECO:0000313" key="5">
    <source>
        <dbReference type="Proteomes" id="UP000036756"/>
    </source>
</evidence>
<feature type="domain" description="Periplasmic binding protein" evidence="3">
    <location>
        <begin position="59"/>
        <end position="318"/>
    </location>
</feature>
<dbReference type="PANTHER" id="PTHR30036">
    <property type="entry name" value="D-XYLOSE-BINDING PERIPLASMIC PROTEIN"/>
    <property type="match status" value="1"/>
</dbReference>
<comment type="similarity">
    <text evidence="2">Belongs to the bacterial solute-binding protein 2 family.</text>
</comment>
<dbReference type="SUPFAM" id="SSF53822">
    <property type="entry name" value="Periplasmic binding protein-like I"/>
    <property type="match status" value="1"/>
</dbReference>
<keyword evidence="5" id="KW-1185">Reference proteome</keyword>
<dbReference type="PROSITE" id="PS51257">
    <property type="entry name" value="PROKAR_LIPOPROTEIN"/>
    <property type="match status" value="1"/>
</dbReference>
<comment type="caution">
    <text evidence="4">The sequence shown here is derived from an EMBL/GenBank/DDBJ whole genome shotgun (WGS) entry which is preliminary data.</text>
</comment>
<organism evidence="4 5">
    <name type="scientific">Clostridium cylindrosporum DSM 605</name>
    <dbReference type="NCBI Taxonomy" id="1121307"/>
    <lineage>
        <taxon>Bacteria</taxon>
        <taxon>Bacillati</taxon>
        <taxon>Bacillota</taxon>
        <taxon>Clostridia</taxon>
        <taxon>Eubacteriales</taxon>
        <taxon>Clostridiaceae</taxon>
        <taxon>Clostridium</taxon>
    </lineage>
</organism>
<dbReference type="PANTHER" id="PTHR30036:SF7">
    <property type="entry name" value="ABC TRANSPORTER PERIPLASMIC-BINDING PROTEIN YPHF"/>
    <property type="match status" value="1"/>
</dbReference>
<dbReference type="Pfam" id="PF13407">
    <property type="entry name" value="Peripla_BP_4"/>
    <property type="match status" value="1"/>
</dbReference>
<evidence type="ECO:0000259" key="3">
    <source>
        <dbReference type="Pfam" id="PF13407"/>
    </source>
</evidence>
<dbReference type="OrthoDB" id="7041874at2"/>
<dbReference type="InterPro" id="IPR025997">
    <property type="entry name" value="SBP_2_dom"/>
</dbReference>
<dbReference type="GO" id="GO:0030246">
    <property type="term" value="F:carbohydrate binding"/>
    <property type="evidence" value="ECO:0007669"/>
    <property type="project" value="TreeGrafter"/>
</dbReference>
<sequence>MKKLLSLFLILVVVLGGSLVGCKQQEKETASNTSSTTDKVEKNENVDIPVTLKDKEVKIAVIRKIGGDDHTAQFLAGAKKEGERLGVIVNTFSANGDTTKFHDSIAQAIEKDYDGYIISHGDDKGTVDYVKKIRDKGKAVVTFDSNPEISKIDGVTLTSQDDESLALLSFKKLIQDHNGKANIAYLWVDGFPPMVNRNRIYEDLKEKYPDIKEVERWGVAAADTSVQTQNAVSAILSKYPKGKLDAIYATWDAFAIGATRAVKEAGRSEVKIYGIDVSNADLQAISEEGSPWISTAAVDPKLVGAVNLRIVMKKLAGEMTPKFYDLEASLINKDSLTGSKNVNMENLSQFIKGFGVSSAFDEPWMNKLKEENKK</sequence>
<proteinExistence type="inferred from homology"/>
<reference evidence="4 5" key="1">
    <citation type="submission" date="2015-06" db="EMBL/GenBank/DDBJ databases">
        <title>Draft genome sequence of the purine-degrading Clostridium cylindrosporum HC-1 (DSM 605).</title>
        <authorList>
            <person name="Poehlein A."/>
            <person name="Schiel-Bengelsdorf B."/>
            <person name="Bengelsdorf F."/>
            <person name="Daniel R."/>
            <person name="Duerre P."/>
        </authorList>
    </citation>
    <scope>NUCLEOTIDE SEQUENCE [LARGE SCALE GENOMIC DNA]</scope>
    <source>
        <strain evidence="4 5">DSM 605</strain>
    </source>
</reference>
<dbReference type="CDD" id="cd06305">
    <property type="entry name" value="PBP1_methylthioribose_binding-like"/>
    <property type="match status" value="1"/>
</dbReference>
<evidence type="ECO:0000256" key="2">
    <source>
        <dbReference type="ARBA" id="ARBA00007639"/>
    </source>
</evidence>
<dbReference type="RefSeq" id="WP_048569970.1">
    <property type="nucleotide sequence ID" value="NZ_LFVU01000007.1"/>
</dbReference>
<dbReference type="InterPro" id="IPR050555">
    <property type="entry name" value="Bact_Solute-Bind_Prot2"/>
</dbReference>
<keyword evidence="4" id="KW-0813">Transport</keyword>